<name>A0ABV8R2S3_9MICC</name>
<evidence type="ECO:0000313" key="2">
    <source>
        <dbReference type="EMBL" id="MFC4265564.1"/>
    </source>
</evidence>
<dbReference type="InterPro" id="IPR000905">
    <property type="entry name" value="Gcp-like_dom"/>
</dbReference>
<feature type="domain" description="Gcp-like" evidence="1">
    <location>
        <begin position="39"/>
        <end position="188"/>
    </location>
</feature>
<dbReference type="InterPro" id="IPR043129">
    <property type="entry name" value="ATPase_NBD"/>
</dbReference>
<dbReference type="Pfam" id="PF00814">
    <property type="entry name" value="TsaD"/>
    <property type="match status" value="1"/>
</dbReference>
<reference evidence="3" key="1">
    <citation type="journal article" date="2019" name="Int. J. Syst. Evol. Microbiol.">
        <title>The Global Catalogue of Microorganisms (GCM) 10K type strain sequencing project: providing services to taxonomists for standard genome sequencing and annotation.</title>
        <authorList>
            <consortium name="The Broad Institute Genomics Platform"/>
            <consortium name="The Broad Institute Genome Sequencing Center for Infectious Disease"/>
            <person name="Wu L."/>
            <person name="Ma J."/>
        </authorList>
    </citation>
    <scope>NUCLEOTIDE SEQUENCE [LARGE SCALE GENOMIC DNA]</scope>
    <source>
        <strain evidence="3">CGMCC 1.10698</strain>
    </source>
</reference>
<dbReference type="SUPFAM" id="SSF53067">
    <property type="entry name" value="Actin-like ATPase domain"/>
    <property type="match status" value="2"/>
</dbReference>
<evidence type="ECO:0000313" key="3">
    <source>
        <dbReference type="Proteomes" id="UP001595773"/>
    </source>
</evidence>
<dbReference type="EMBL" id="JBHSCQ010000009">
    <property type="protein sequence ID" value="MFC4265564.1"/>
    <property type="molecule type" value="Genomic_DNA"/>
</dbReference>
<evidence type="ECO:0000259" key="1">
    <source>
        <dbReference type="Pfam" id="PF00814"/>
    </source>
</evidence>
<keyword evidence="3" id="KW-1185">Reference proteome</keyword>
<protein>
    <submittedName>
        <fullName evidence="2">tRNA (Adenosine(37)-N6)-threonylcarbamoyltransferase complex dimerization subunit type 1 TsaB</fullName>
        <ecNumber evidence="2">2.3.1.234</ecNumber>
    </submittedName>
</protein>
<dbReference type="NCBIfam" id="TIGR03725">
    <property type="entry name" value="T6A_YeaZ"/>
    <property type="match status" value="1"/>
</dbReference>
<dbReference type="Proteomes" id="UP001595773">
    <property type="component" value="Unassembled WGS sequence"/>
</dbReference>
<dbReference type="PANTHER" id="PTHR11735">
    <property type="entry name" value="TRNA N6-ADENOSINE THREONYLCARBAMOYLTRANSFERASE"/>
    <property type="match status" value="1"/>
</dbReference>
<dbReference type="EC" id="2.3.1.234" evidence="2"/>
<keyword evidence="2" id="KW-0808">Transferase</keyword>
<accession>A0ABV8R2S3</accession>
<dbReference type="InterPro" id="IPR022496">
    <property type="entry name" value="T6A_TsaB"/>
</dbReference>
<organism evidence="2 3">
    <name type="scientific">Arthrobacter cryoconiti</name>
    <dbReference type="NCBI Taxonomy" id="748907"/>
    <lineage>
        <taxon>Bacteria</taxon>
        <taxon>Bacillati</taxon>
        <taxon>Actinomycetota</taxon>
        <taxon>Actinomycetes</taxon>
        <taxon>Micrococcales</taxon>
        <taxon>Micrococcaceae</taxon>
        <taxon>Arthrobacter</taxon>
    </lineage>
</organism>
<dbReference type="GO" id="GO:0061711">
    <property type="term" value="F:tRNA N(6)-L-threonylcarbamoyladenine synthase activity"/>
    <property type="evidence" value="ECO:0007669"/>
    <property type="project" value="UniProtKB-EC"/>
</dbReference>
<gene>
    <name evidence="2" type="primary">tsaB</name>
    <name evidence="2" type="ORF">ACFOW9_08120</name>
</gene>
<dbReference type="RefSeq" id="WP_230068182.1">
    <property type="nucleotide sequence ID" value="NZ_BAABLL010000007.1"/>
</dbReference>
<keyword evidence="2" id="KW-0012">Acyltransferase</keyword>
<dbReference type="PANTHER" id="PTHR11735:SF11">
    <property type="entry name" value="TRNA THREONYLCARBAMOYLADENOSINE BIOSYNTHESIS PROTEIN TSAB"/>
    <property type="match status" value="1"/>
</dbReference>
<dbReference type="Gene3D" id="3.30.420.40">
    <property type="match status" value="2"/>
</dbReference>
<comment type="caution">
    <text evidence="2">The sequence shown here is derived from an EMBL/GenBank/DDBJ whole genome shotgun (WGS) entry which is preliminary data.</text>
</comment>
<proteinExistence type="predicted"/>
<sequence length="245" mass="25841">MRILTIDTSAVASATLLNFEPNDPVRTLSVVGNFATQDTRSHAEVLAPGVKSLFTDAVIEGPALDAVVVGVGPGPFTGLRSGIAMARTLAFVWDVPLYGLMSLEALAQQVFDTPRHGLDGRALGPVAMGDFVVATDARRKEVYWARFSAAAQLMDGPHVGPPTDISDIQVFGAGAGLYREQLEQTGCEVYSVLADVQPTALALGRAAIRRISVAGSLEAAGLLDTTPLYLRESDAKVPGPRKRAL</sequence>